<organism evidence="2 3">
    <name type="scientific">Patiria miniata</name>
    <name type="common">Bat star</name>
    <name type="synonym">Asterina miniata</name>
    <dbReference type="NCBI Taxonomy" id="46514"/>
    <lineage>
        <taxon>Eukaryota</taxon>
        <taxon>Metazoa</taxon>
        <taxon>Echinodermata</taxon>
        <taxon>Eleutherozoa</taxon>
        <taxon>Asterozoa</taxon>
        <taxon>Asteroidea</taxon>
        <taxon>Valvatacea</taxon>
        <taxon>Valvatida</taxon>
        <taxon>Asterinidae</taxon>
        <taxon>Patiria</taxon>
    </lineage>
</organism>
<dbReference type="GO" id="GO:0003824">
    <property type="term" value="F:catalytic activity"/>
    <property type="evidence" value="ECO:0007669"/>
    <property type="project" value="InterPro"/>
</dbReference>
<dbReference type="OrthoDB" id="10009308at2759"/>
<dbReference type="SUPFAM" id="SSF56219">
    <property type="entry name" value="DNase I-like"/>
    <property type="match status" value="1"/>
</dbReference>
<dbReference type="OMA" id="WREMART"/>
<dbReference type="Gene3D" id="3.60.10.10">
    <property type="entry name" value="Endonuclease/exonuclease/phosphatase"/>
    <property type="match status" value="1"/>
</dbReference>
<protein>
    <recommendedName>
        <fullName evidence="1">Endonuclease/exonuclease/phosphatase domain-containing protein</fullName>
    </recommendedName>
</protein>
<evidence type="ECO:0000313" key="3">
    <source>
        <dbReference type="Proteomes" id="UP000887568"/>
    </source>
</evidence>
<dbReference type="Proteomes" id="UP000887568">
    <property type="component" value="Unplaced"/>
</dbReference>
<dbReference type="InterPro" id="IPR005135">
    <property type="entry name" value="Endo/exonuclease/phosphatase"/>
</dbReference>
<dbReference type="CDD" id="cd09076">
    <property type="entry name" value="L1-EN"/>
    <property type="match status" value="1"/>
</dbReference>
<feature type="domain" description="Endonuclease/exonuclease/phosphatase" evidence="1">
    <location>
        <begin position="3"/>
        <end position="218"/>
    </location>
</feature>
<keyword evidence="3" id="KW-1185">Reference proteome</keyword>
<sequence>MSELVAMLENYNIDIAGIQETRMLGQQRIKEQGWDIILSGRTDNMHTGGVGLVLSQRASKALIEYEFIDERLLNVRFFSRHAKLSIIVAYAPTEEATDEENKLDAVLAKVPSHDVCTIIGDLNAKEGTAADQCLRVIGRHGAGSSANNNETRLLELCTTHNLVIGGTLFPHRRINTTTWKSPNGTTLNQIDHIIIRGKWRRSLQDVRSYNGADIYSDHKLVISKVRTSLAKIKRPPEIRIFADHLLRIPKVKEEFSLKLSNRFKALADLGAEESVDKSWKSQK</sequence>
<dbReference type="InterPro" id="IPR036691">
    <property type="entry name" value="Endo/exonu/phosph_ase_sf"/>
</dbReference>
<accession>A0A914AMI0</accession>
<evidence type="ECO:0000259" key="1">
    <source>
        <dbReference type="Pfam" id="PF03372"/>
    </source>
</evidence>
<proteinExistence type="predicted"/>
<dbReference type="AlphaFoldDB" id="A0A914AMI0"/>
<name>A0A914AMI0_PATMI</name>
<dbReference type="Pfam" id="PF03372">
    <property type="entry name" value="Exo_endo_phos"/>
    <property type="match status" value="1"/>
</dbReference>
<reference evidence="2" key="1">
    <citation type="submission" date="2022-11" db="UniProtKB">
        <authorList>
            <consortium name="EnsemblMetazoa"/>
        </authorList>
    </citation>
    <scope>IDENTIFICATION</scope>
</reference>
<dbReference type="EnsemblMetazoa" id="XM_038208875.1">
    <property type="protein sequence ID" value="XP_038064803.1"/>
    <property type="gene ID" value="LOC119735170"/>
</dbReference>
<evidence type="ECO:0000313" key="2">
    <source>
        <dbReference type="EnsemblMetazoa" id="XP_038064803.1"/>
    </source>
</evidence>
<dbReference type="RefSeq" id="XP_038064803.1">
    <property type="nucleotide sequence ID" value="XM_038208875.1"/>
</dbReference>
<dbReference type="GeneID" id="119735170"/>